<protein>
    <submittedName>
        <fullName evidence="2">Uncharacterized protein</fullName>
    </submittedName>
</protein>
<dbReference type="Gene3D" id="3.90.830.10">
    <property type="entry name" value="Syntaxin Binding Protein 1, Chain A, domain 2"/>
    <property type="match status" value="1"/>
</dbReference>
<evidence type="ECO:0000313" key="2">
    <source>
        <dbReference type="EMBL" id="CAD9460508.1"/>
    </source>
</evidence>
<dbReference type="InterPro" id="IPR027482">
    <property type="entry name" value="Sec1-like_dom2"/>
</dbReference>
<dbReference type="SUPFAM" id="SSF56815">
    <property type="entry name" value="Sec1/munc18-like (SM) proteins"/>
    <property type="match status" value="1"/>
</dbReference>
<name>A0A7S2DRD5_9STRA</name>
<dbReference type="InterPro" id="IPR036045">
    <property type="entry name" value="Sec1-like_sf"/>
</dbReference>
<accession>A0A7S2DRD5</accession>
<dbReference type="GO" id="GO:0016192">
    <property type="term" value="P:vesicle-mediated transport"/>
    <property type="evidence" value="ECO:0007669"/>
    <property type="project" value="InterPro"/>
</dbReference>
<dbReference type="EMBL" id="HBGS01046943">
    <property type="protein sequence ID" value="CAD9460508.1"/>
    <property type="molecule type" value="Transcribed_RNA"/>
</dbReference>
<reference evidence="2" key="1">
    <citation type="submission" date="2021-01" db="EMBL/GenBank/DDBJ databases">
        <authorList>
            <person name="Corre E."/>
            <person name="Pelletier E."/>
            <person name="Niang G."/>
            <person name="Scheremetjew M."/>
            <person name="Finn R."/>
            <person name="Kale V."/>
            <person name="Holt S."/>
            <person name="Cochrane G."/>
            <person name="Meng A."/>
            <person name="Brown T."/>
            <person name="Cohen L."/>
        </authorList>
    </citation>
    <scope>NUCLEOTIDE SEQUENCE</scope>
    <source>
        <strain evidence="2">CCMP1381</strain>
    </source>
</reference>
<dbReference type="Gene3D" id="3.40.50.1910">
    <property type="match status" value="1"/>
</dbReference>
<gene>
    <name evidence="2" type="ORF">DSPE1174_LOCUS24342</name>
</gene>
<proteinExistence type="inferred from homology"/>
<sequence>MKGREGVTRQTESLLNEADEFWAQWRHEPLPKVLDTLRNEFADLQKTANLNSDDAAASGRRVREQQELNVHTTVITKHQQITSQCMAFLNSDSQEGMSLLEMMSAVEQSLATNYDQEGSEIKINDVIDQLIPSLSNNDAKSKLRLIILLLATNHNISDANYQRVTTAAGLTPKELHVLNRLRSIINRPLDASLNEEPSCPTKKKGIMSTLHNKLGGSRSAGPSNTEWLYSSQRHTCAMKDLAESMVQNKLAQTTYPAVEGQPAMTGAKSSVAHSVRRNQTSSKKHTFSGPRSIIFCVGGITHEEMQSIYHVSKANEREVILGSTSIMSPNEFIDEVMTLANDFDE</sequence>
<dbReference type="PANTHER" id="PTHR11679">
    <property type="entry name" value="VESICLE PROTEIN SORTING-ASSOCIATED"/>
    <property type="match status" value="1"/>
</dbReference>
<dbReference type="Gene3D" id="1.25.40.60">
    <property type="match status" value="1"/>
</dbReference>
<evidence type="ECO:0000256" key="1">
    <source>
        <dbReference type="ARBA" id="ARBA00009884"/>
    </source>
</evidence>
<dbReference type="InterPro" id="IPR043127">
    <property type="entry name" value="Sec-1-like_dom3a"/>
</dbReference>
<dbReference type="InterPro" id="IPR001619">
    <property type="entry name" value="Sec1-like"/>
</dbReference>
<dbReference type="AlphaFoldDB" id="A0A7S2DRD5"/>
<comment type="similarity">
    <text evidence="1">Belongs to the STXBP/unc-18/SEC1 family.</text>
</comment>
<organism evidence="2">
    <name type="scientific">Octactis speculum</name>
    <dbReference type="NCBI Taxonomy" id="3111310"/>
    <lineage>
        <taxon>Eukaryota</taxon>
        <taxon>Sar</taxon>
        <taxon>Stramenopiles</taxon>
        <taxon>Ochrophyta</taxon>
        <taxon>Dictyochophyceae</taxon>
        <taxon>Dictyochales</taxon>
        <taxon>Dictyochaceae</taxon>
        <taxon>Octactis</taxon>
    </lineage>
</organism>
<dbReference type="Pfam" id="PF00995">
    <property type="entry name" value="Sec1"/>
    <property type="match status" value="1"/>
</dbReference>